<dbReference type="RefSeq" id="WP_078934110.1">
    <property type="nucleotide sequence ID" value="NZ_FUWG01000026.1"/>
</dbReference>
<dbReference type="Proteomes" id="UP000190423">
    <property type="component" value="Unassembled WGS sequence"/>
</dbReference>
<proteinExistence type="predicted"/>
<dbReference type="EMBL" id="FUWG01000026">
    <property type="protein sequence ID" value="SJZ77035.1"/>
    <property type="molecule type" value="Genomic_DNA"/>
</dbReference>
<evidence type="ECO:0000313" key="2">
    <source>
        <dbReference type="Proteomes" id="UP000190423"/>
    </source>
</evidence>
<dbReference type="AlphaFoldDB" id="A0A1T4ND43"/>
<evidence type="ECO:0000313" key="1">
    <source>
        <dbReference type="EMBL" id="SJZ77035.1"/>
    </source>
</evidence>
<protein>
    <submittedName>
        <fullName evidence="1">Uncharacterized protein</fullName>
    </submittedName>
</protein>
<dbReference type="STRING" id="261392.SAMN02745149_02237"/>
<sequence length="190" mass="22689">MWTAHWAADGGKEKMKKKILLIYLIFCSICCCFAKEKIFSSNDTQETIIKIMKKEHWNLVEEKMNGLDYVNKSIKENKNKFSAIWNFEKFDDKYSMFYGFKCNDVSFEFLAGYLSRITFSVKASPETINLQKTNFIKNKKLTFLEEKNNDILFLDSEGNIYIFREMDESFLYVSYIVKNENLYYERKLKQ</sequence>
<accession>A0A1T4ND43</accession>
<reference evidence="1 2" key="1">
    <citation type="submission" date="2017-02" db="EMBL/GenBank/DDBJ databases">
        <authorList>
            <person name="Peterson S.W."/>
        </authorList>
    </citation>
    <scope>NUCLEOTIDE SEQUENCE [LARGE SCALE GENOMIC DNA]</scope>
    <source>
        <strain evidence="1 2">ATCC BAA-908</strain>
    </source>
</reference>
<name>A0A1T4ND43_TREPO</name>
<dbReference type="GeneID" id="78317502"/>
<keyword evidence="2" id="KW-1185">Reference proteome</keyword>
<organism evidence="1 2">
    <name type="scientific">Treponema porcinum</name>
    <dbReference type="NCBI Taxonomy" id="261392"/>
    <lineage>
        <taxon>Bacteria</taxon>
        <taxon>Pseudomonadati</taxon>
        <taxon>Spirochaetota</taxon>
        <taxon>Spirochaetia</taxon>
        <taxon>Spirochaetales</taxon>
        <taxon>Treponemataceae</taxon>
        <taxon>Treponema</taxon>
    </lineage>
</organism>
<gene>
    <name evidence="1" type="ORF">SAMN02745149_02237</name>
</gene>